<protein>
    <submittedName>
        <fullName evidence="1">Uncharacterized protein</fullName>
    </submittedName>
</protein>
<evidence type="ECO:0000313" key="2">
    <source>
        <dbReference type="Proteomes" id="UP000799755"/>
    </source>
</evidence>
<dbReference type="Proteomes" id="UP000799755">
    <property type="component" value="Unassembled WGS sequence"/>
</dbReference>
<accession>A0ACB6R7S1</accession>
<proteinExistence type="predicted"/>
<organism evidence="1 2">
    <name type="scientific">Lindgomyces ingoldianus</name>
    <dbReference type="NCBI Taxonomy" id="673940"/>
    <lineage>
        <taxon>Eukaryota</taxon>
        <taxon>Fungi</taxon>
        <taxon>Dikarya</taxon>
        <taxon>Ascomycota</taxon>
        <taxon>Pezizomycotina</taxon>
        <taxon>Dothideomycetes</taxon>
        <taxon>Pleosporomycetidae</taxon>
        <taxon>Pleosporales</taxon>
        <taxon>Lindgomycetaceae</taxon>
        <taxon>Lindgomyces</taxon>
    </lineage>
</organism>
<name>A0ACB6R7S1_9PLEO</name>
<evidence type="ECO:0000313" key="1">
    <source>
        <dbReference type="EMBL" id="KAF2474790.1"/>
    </source>
</evidence>
<reference evidence="1" key="1">
    <citation type="journal article" date="2020" name="Stud. Mycol.">
        <title>101 Dothideomycetes genomes: a test case for predicting lifestyles and emergence of pathogens.</title>
        <authorList>
            <person name="Haridas S."/>
            <person name="Albert R."/>
            <person name="Binder M."/>
            <person name="Bloem J."/>
            <person name="Labutti K."/>
            <person name="Salamov A."/>
            <person name="Andreopoulos B."/>
            <person name="Baker S."/>
            <person name="Barry K."/>
            <person name="Bills G."/>
            <person name="Bluhm B."/>
            <person name="Cannon C."/>
            <person name="Castanera R."/>
            <person name="Culley D."/>
            <person name="Daum C."/>
            <person name="Ezra D."/>
            <person name="Gonzalez J."/>
            <person name="Henrissat B."/>
            <person name="Kuo A."/>
            <person name="Liang C."/>
            <person name="Lipzen A."/>
            <person name="Lutzoni F."/>
            <person name="Magnuson J."/>
            <person name="Mondo S."/>
            <person name="Nolan M."/>
            <person name="Ohm R."/>
            <person name="Pangilinan J."/>
            <person name="Park H.-J."/>
            <person name="Ramirez L."/>
            <person name="Alfaro M."/>
            <person name="Sun H."/>
            <person name="Tritt A."/>
            <person name="Yoshinaga Y."/>
            <person name="Zwiers L.-H."/>
            <person name="Turgeon B."/>
            <person name="Goodwin S."/>
            <person name="Spatafora J."/>
            <person name="Crous P."/>
            <person name="Grigoriev I."/>
        </authorList>
    </citation>
    <scope>NUCLEOTIDE SEQUENCE</scope>
    <source>
        <strain evidence="1">ATCC 200398</strain>
    </source>
</reference>
<dbReference type="EMBL" id="MU003497">
    <property type="protein sequence ID" value="KAF2474790.1"/>
    <property type="molecule type" value="Genomic_DNA"/>
</dbReference>
<sequence>MSVPIRPVLVIYSHGRNPPLNPAPDLKYDIRSIPNPPKALRDTSDGRSKRIREHLLSEPKFSQKLELVEKDIRIRMDTMIAEITAKSQGIGGEEEAEAQTQTQAQAQAQITTPSNQEATHLNEEHSDTEDARRSTNEVLLRVGCNCALGHHRSVAFVCELAQRPWPRDWHVEVIHRDLEKKRSGGVRVKQKASWKDRGKRWSEHNSNHDTDMHFD</sequence>
<comment type="caution">
    <text evidence="1">The sequence shown here is derived from an EMBL/GenBank/DDBJ whole genome shotgun (WGS) entry which is preliminary data.</text>
</comment>
<gene>
    <name evidence="1" type="ORF">BDR25DRAFT_112063</name>
</gene>
<keyword evidence="2" id="KW-1185">Reference proteome</keyword>